<dbReference type="SUPFAM" id="SSF51445">
    <property type="entry name" value="(Trans)glycosidases"/>
    <property type="match status" value="1"/>
</dbReference>
<feature type="transmembrane region" description="Helical" evidence="12">
    <location>
        <begin position="1131"/>
        <end position="1151"/>
    </location>
</feature>
<dbReference type="SUPFAM" id="SSF54556">
    <property type="entry name" value="Chitinase insertion domain"/>
    <property type="match status" value="1"/>
</dbReference>
<dbReference type="KEGG" id="ure:UREG_06727"/>
<organism evidence="16 17">
    <name type="scientific">Uncinocarpus reesii (strain UAMH 1704)</name>
    <dbReference type="NCBI Taxonomy" id="336963"/>
    <lineage>
        <taxon>Eukaryota</taxon>
        <taxon>Fungi</taxon>
        <taxon>Dikarya</taxon>
        <taxon>Ascomycota</taxon>
        <taxon>Pezizomycotina</taxon>
        <taxon>Eurotiomycetes</taxon>
        <taxon>Eurotiomycetidae</taxon>
        <taxon>Onygenales</taxon>
        <taxon>Onygenaceae</taxon>
        <taxon>Uncinocarpus</taxon>
    </lineage>
</organism>
<feature type="chain" id="PRO_5002939470" description="chitinase" evidence="13">
    <location>
        <begin position="21"/>
        <end position="1247"/>
    </location>
</feature>
<dbReference type="InterPro" id="IPR036779">
    <property type="entry name" value="LysM_dom_sf"/>
</dbReference>
<dbReference type="PROSITE" id="PS51910">
    <property type="entry name" value="GH18_2"/>
    <property type="match status" value="1"/>
</dbReference>
<dbReference type="InterPro" id="IPR036861">
    <property type="entry name" value="Endochitinase-like_sf"/>
</dbReference>
<dbReference type="PROSITE" id="PS01095">
    <property type="entry name" value="GH18_1"/>
    <property type="match status" value="1"/>
</dbReference>
<evidence type="ECO:0000256" key="13">
    <source>
        <dbReference type="SAM" id="SignalP"/>
    </source>
</evidence>
<dbReference type="SMART" id="SM00636">
    <property type="entry name" value="Glyco_18"/>
    <property type="match status" value="1"/>
</dbReference>
<keyword evidence="5 11" id="KW-0378">Hydrolase</keyword>
<evidence type="ECO:0000256" key="9">
    <source>
        <dbReference type="ARBA" id="ARBA00023295"/>
    </source>
</evidence>
<dbReference type="Gene3D" id="3.10.350.10">
    <property type="entry name" value="LysM domain"/>
    <property type="match status" value="2"/>
</dbReference>
<evidence type="ECO:0000256" key="11">
    <source>
        <dbReference type="RuleBase" id="RU000489"/>
    </source>
</evidence>
<name>C4JVY5_UNCRE</name>
<evidence type="ECO:0000259" key="14">
    <source>
        <dbReference type="PROSITE" id="PS51782"/>
    </source>
</evidence>
<dbReference type="CDD" id="cd00118">
    <property type="entry name" value="LysM"/>
    <property type="match status" value="2"/>
</dbReference>
<keyword evidence="12" id="KW-0812">Transmembrane</keyword>
<protein>
    <recommendedName>
        <fullName evidence="3">chitinase</fullName>
        <ecNumber evidence="3">3.2.1.14</ecNumber>
    </recommendedName>
</protein>
<keyword evidence="4" id="KW-0147">Chitin-binding</keyword>
<keyword evidence="8" id="KW-0119">Carbohydrate metabolism</keyword>
<keyword evidence="6" id="KW-0146">Chitin degradation</keyword>
<dbReference type="HOGENOM" id="CLU_001482_0_0_1"/>
<evidence type="ECO:0000256" key="12">
    <source>
        <dbReference type="SAM" id="Phobius"/>
    </source>
</evidence>
<dbReference type="InterPro" id="IPR017853">
    <property type="entry name" value="GH"/>
</dbReference>
<dbReference type="PANTHER" id="PTHR47700">
    <property type="entry name" value="V CHITINASE, PUTATIVE (AFU_ORTHOLOGUE AFUA_6G13720)-RELATED"/>
    <property type="match status" value="1"/>
</dbReference>
<dbReference type="GeneID" id="8442915"/>
<dbReference type="InterPro" id="IPR011583">
    <property type="entry name" value="Chitinase_II/V-like_cat"/>
</dbReference>
<dbReference type="InterPro" id="IPR001579">
    <property type="entry name" value="Glyco_hydro_18_chit_AS"/>
</dbReference>
<proteinExistence type="inferred from homology"/>
<dbReference type="InterPro" id="IPR001223">
    <property type="entry name" value="Glyco_hydro18_cat"/>
</dbReference>
<evidence type="ECO:0000256" key="1">
    <source>
        <dbReference type="ARBA" id="ARBA00000822"/>
    </source>
</evidence>
<keyword evidence="13" id="KW-0732">Signal</keyword>
<keyword evidence="12" id="KW-1133">Transmembrane helix</keyword>
<dbReference type="SMART" id="SM00257">
    <property type="entry name" value="LysM"/>
    <property type="match status" value="2"/>
</dbReference>
<comment type="similarity">
    <text evidence="2">Belongs to the glycosyl hydrolase 18 family. Chitinase class V subfamily.</text>
</comment>
<dbReference type="GO" id="GO:0000272">
    <property type="term" value="P:polysaccharide catabolic process"/>
    <property type="evidence" value="ECO:0007669"/>
    <property type="project" value="UniProtKB-KW"/>
</dbReference>
<dbReference type="Gene3D" id="3.20.20.80">
    <property type="entry name" value="Glycosidases"/>
    <property type="match status" value="1"/>
</dbReference>
<dbReference type="InterPro" id="IPR018392">
    <property type="entry name" value="LysM"/>
</dbReference>
<evidence type="ECO:0000256" key="4">
    <source>
        <dbReference type="ARBA" id="ARBA00022669"/>
    </source>
</evidence>
<dbReference type="InParanoid" id="C4JVY5"/>
<keyword evidence="10" id="KW-0624">Polysaccharide degradation</keyword>
<dbReference type="STRING" id="336963.C4JVY5"/>
<dbReference type="RefSeq" id="XP_002583760.1">
    <property type="nucleotide sequence ID" value="XM_002583714.1"/>
</dbReference>
<dbReference type="GO" id="GO:0006032">
    <property type="term" value="P:chitin catabolic process"/>
    <property type="evidence" value="ECO:0007669"/>
    <property type="project" value="UniProtKB-KW"/>
</dbReference>
<evidence type="ECO:0000256" key="7">
    <source>
        <dbReference type="ARBA" id="ARBA00023026"/>
    </source>
</evidence>
<dbReference type="Pfam" id="PF01476">
    <property type="entry name" value="LysM"/>
    <property type="match status" value="2"/>
</dbReference>
<evidence type="ECO:0000256" key="6">
    <source>
        <dbReference type="ARBA" id="ARBA00023024"/>
    </source>
</evidence>
<dbReference type="InterPro" id="IPR053214">
    <property type="entry name" value="LysM12-like"/>
</dbReference>
<reference evidence="17" key="1">
    <citation type="journal article" date="2009" name="Genome Res.">
        <title>Comparative genomic analyses of the human fungal pathogens Coccidioides and their relatives.</title>
        <authorList>
            <person name="Sharpton T.J."/>
            <person name="Stajich J.E."/>
            <person name="Rounsley S.D."/>
            <person name="Gardner M.J."/>
            <person name="Wortman J.R."/>
            <person name="Jordar V.S."/>
            <person name="Maiti R."/>
            <person name="Kodira C.D."/>
            <person name="Neafsey D.E."/>
            <person name="Zeng Q."/>
            <person name="Hung C.-Y."/>
            <person name="McMahan C."/>
            <person name="Muszewska A."/>
            <person name="Grynberg M."/>
            <person name="Mandel M.A."/>
            <person name="Kellner E.M."/>
            <person name="Barker B.M."/>
            <person name="Galgiani J.N."/>
            <person name="Orbach M.J."/>
            <person name="Kirkland T.N."/>
            <person name="Cole G.T."/>
            <person name="Henn M.R."/>
            <person name="Birren B.W."/>
            <person name="Taylor J.W."/>
        </authorList>
    </citation>
    <scope>NUCLEOTIDE SEQUENCE [LARGE SCALE GENOMIC DNA]</scope>
    <source>
        <strain evidence="17">UAMH 1704</strain>
    </source>
</reference>
<accession>C4JVY5</accession>
<feature type="domain" description="LysM" evidence="14">
    <location>
        <begin position="316"/>
        <end position="361"/>
    </location>
</feature>
<evidence type="ECO:0000256" key="2">
    <source>
        <dbReference type="ARBA" id="ARBA00008682"/>
    </source>
</evidence>
<dbReference type="Pfam" id="PF00704">
    <property type="entry name" value="Glyco_hydro_18"/>
    <property type="match status" value="1"/>
</dbReference>
<evidence type="ECO:0000256" key="10">
    <source>
        <dbReference type="ARBA" id="ARBA00023326"/>
    </source>
</evidence>
<evidence type="ECO:0000259" key="15">
    <source>
        <dbReference type="PROSITE" id="PS51910"/>
    </source>
</evidence>
<keyword evidence="17" id="KW-1185">Reference proteome</keyword>
<dbReference type="GO" id="GO:0008061">
    <property type="term" value="F:chitin binding"/>
    <property type="evidence" value="ECO:0007669"/>
    <property type="project" value="UniProtKB-KW"/>
</dbReference>
<evidence type="ECO:0000256" key="5">
    <source>
        <dbReference type="ARBA" id="ARBA00022801"/>
    </source>
</evidence>
<feature type="signal peptide" evidence="13">
    <location>
        <begin position="1"/>
        <end position="20"/>
    </location>
</feature>
<dbReference type="VEuPathDB" id="FungiDB:UREG_06727"/>
<dbReference type="EMBL" id="CH476618">
    <property type="protein sequence ID" value="EEP81862.1"/>
    <property type="molecule type" value="Genomic_DNA"/>
</dbReference>
<evidence type="ECO:0000256" key="8">
    <source>
        <dbReference type="ARBA" id="ARBA00023277"/>
    </source>
</evidence>
<sequence length="1247" mass="136794">MWLPPLLSLVLYFPISFVSAKSTPSFSPSEFERRVAGWQSQFQDSPPGIPKKCPVFCEEVGLDPVGWSGYSSPDALKGCNETMLLDFPVHRSLDDPNLGIGVRACVAEYSSTSLKTSPSNDNSCISAFASSKVERKDEVHITQSGKPSKNAASDTVAAASQLRNYLASDASSCTSNSTITFAFSGDAVVGLYAGAMLKQQGVMASLLNQFIDEAEHGKLITADTVVVELCGSKDRGSDFAFGIAVSTSANIGLVQDAVKEWSSGRCAKTPGDNTSRRWKNVTFKTPPAADAPDSLSKFQAGIAGRSHILVPRGDCRTISVDSGDSCASLASKCGVSGSDFTKYNPGSKFCSTLAVGQRVCCSAGDLPDIRPKPKPDGHCADYTTQAGDFCAKIAASNGLTVDDLEEFNKDTWAWNGCKKLQSQFRMCLSKGKPPMPAPMANAICGPQVPGTEPPIDGVELKDLNPCPIKACCNVWGQCGVTEDFCNEEKEDNPNYCVASCGMDIVKSDPPAEYIKIGYFEAFNWNRPCLNAHIDWIDWKGDGYTHIHYGFASITRNFEIDVSEYQLEFDRFKALKGVKRIVSFGGWGFSTEPATYDILRSALAEDNRLKFKENVVKFINEHDLDGVDFDWEYPGAPDIPGIPPGKPEDAVNYLLFLFVLWGDLPSEKSLSIAAPASYWYLKQFPIDLMSQVVDYIVYMTYDLHGQWDYKIPFVNPGCPNSMGNCLRSHVNLTETTNALAMVTKAGAPSNKIIVGVSSYGRSFKMTQAGCHGETCTFVGPESGAKKGECTDTAGYVSNAEIEKIIKENDNILRLDDHEKDLHNILVYNDTEWVAYMDSKNKAARRKMYQGLNMGGTVDWAVDLEKSLDDEDHLGEDLDVIYPPCNDDLDTVDEIVKAADKLPGRCVEQYLARALSIELKSALEKYDQILKDGYDRKFGYYSKAVKKSWEAAMDTIYQHHIPEYFNCLQQVPTGDDKYKNETGVCPPEFEGHAYSVFLIPKDEDKFFKWVAEKFQVLEDWIFFDKFFFAICLGDPEVECKDYGWIHGIPKIRSNAEVPNPKKSIADALKELRDTQSYLADVMEELRFEVFDGFAADVVDGAAVPVYMVKEAIANMEEVAEIGEEIEEEERKRFILLFLTAFLFVLPGLGQGLAAVTGLAVIARITALVAEIGGAALSLHEIAENPTDPANVFLNIFGAVLGAAALRNAGKLSDAAKIKRGLSGAKLGELGDNVKKAVEKISPLVKACRR</sequence>
<dbReference type="SUPFAM" id="SSF57016">
    <property type="entry name" value="Plant lectins/antimicrobial peptides"/>
    <property type="match status" value="1"/>
</dbReference>
<dbReference type="CDD" id="cd00035">
    <property type="entry name" value="ChtBD1"/>
    <property type="match status" value="1"/>
</dbReference>
<dbReference type="CDD" id="cd02878">
    <property type="entry name" value="GH18_zymocin_alpha"/>
    <property type="match status" value="1"/>
</dbReference>
<dbReference type="SUPFAM" id="SSF54106">
    <property type="entry name" value="LysM domain"/>
    <property type="match status" value="1"/>
</dbReference>
<comment type="catalytic activity">
    <reaction evidence="1">
        <text>Random endo-hydrolysis of N-acetyl-beta-D-glucosaminide (1-&gt;4)-beta-linkages in chitin and chitodextrins.</text>
        <dbReference type="EC" id="3.2.1.14"/>
    </reaction>
</comment>
<dbReference type="GO" id="GO:0008843">
    <property type="term" value="F:endochitinase activity"/>
    <property type="evidence" value="ECO:0007669"/>
    <property type="project" value="UniProtKB-EC"/>
</dbReference>
<dbReference type="EC" id="3.2.1.14" evidence="3"/>
<dbReference type="Gene3D" id="3.10.50.10">
    <property type="match status" value="1"/>
</dbReference>
<dbReference type="Proteomes" id="UP000002058">
    <property type="component" value="Unassembled WGS sequence"/>
</dbReference>
<dbReference type="eggNOG" id="KOG2806">
    <property type="taxonomic scope" value="Eukaryota"/>
</dbReference>
<keyword evidence="9 11" id="KW-0326">Glycosidase</keyword>
<dbReference type="InterPro" id="IPR029070">
    <property type="entry name" value="Chitinase_insertion_sf"/>
</dbReference>
<dbReference type="OrthoDB" id="4201610at2759"/>
<dbReference type="AlphaFoldDB" id="C4JVY5"/>
<dbReference type="PROSITE" id="PS51782">
    <property type="entry name" value="LYSM"/>
    <property type="match status" value="2"/>
</dbReference>
<evidence type="ECO:0000256" key="3">
    <source>
        <dbReference type="ARBA" id="ARBA00012729"/>
    </source>
</evidence>
<dbReference type="PANTHER" id="PTHR47700:SF2">
    <property type="entry name" value="CHITINASE"/>
    <property type="match status" value="1"/>
</dbReference>
<gene>
    <name evidence="16" type="ORF">UREG_06727</name>
</gene>
<dbReference type="OMA" id="PASYHYL"/>
<keyword evidence="7" id="KW-0843">Virulence</keyword>
<evidence type="ECO:0000313" key="17">
    <source>
        <dbReference type="Proteomes" id="UP000002058"/>
    </source>
</evidence>
<feature type="domain" description="GH18" evidence="15">
    <location>
        <begin position="513"/>
        <end position="873"/>
    </location>
</feature>
<feature type="domain" description="LysM" evidence="14">
    <location>
        <begin position="380"/>
        <end position="428"/>
    </location>
</feature>
<evidence type="ECO:0000313" key="16">
    <source>
        <dbReference type="EMBL" id="EEP81862.1"/>
    </source>
</evidence>
<keyword evidence="12" id="KW-0472">Membrane</keyword>